<dbReference type="EMBL" id="CP123584">
    <property type="protein sequence ID" value="WZK89635.1"/>
    <property type="molecule type" value="Genomic_DNA"/>
</dbReference>
<proteinExistence type="predicted"/>
<dbReference type="InterPro" id="IPR045524">
    <property type="entry name" value="DUF6473"/>
</dbReference>
<dbReference type="Proteomes" id="UP001623232">
    <property type="component" value="Chromosome"/>
</dbReference>
<reference evidence="2 3" key="1">
    <citation type="submission" date="2023-04" db="EMBL/GenBank/DDBJ databases">
        <title>Complete genome sequence of Alisedimentitalea scapharcae.</title>
        <authorList>
            <person name="Rong J.-C."/>
            <person name="Yi M.-L."/>
            <person name="Zhao Q."/>
        </authorList>
    </citation>
    <scope>NUCLEOTIDE SEQUENCE [LARGE SCALE GENOMIC DNA]</scope>
    <source>
        <strain evidence="2 3">KCTC 42119</strain>
    </source>
</reference>
<dbReference type="Pfam" id="PF20078">
    <property type="entry name" value="DUF6473"/>
    <property type="match status" value="1"/>
</dbReference>
<feature type="domain" description="DUF6473" evidence="1">
    <location>
        <begin position="1"/>
        <end position="270"/>
    </location>
</feature>
<name>A0ABZ2XU51_9RHOB</name>
<organism evidence="2 3">
    <name type="scientific">Aliisedimentitalea scapharcae</name>
    <dbReference type="NCBI Taxonomy" id="1524259"/>
    <lineage>
        <taxon>Bacteria</taxon>
        <taxon>Pseudomonadati</taxon>
        <taxon>Pseudomonadota</taxon>
        <taxon>Alphaproteobacteria</taxon>
        <taxon>Rhodobacterales</taxon>
        <taxon>Roseobacteraceae</taxon>
        <taxon>Aliisedimentitalea</taxon>
    </lineage>
</organism>
<gene>
    <name evidence="2" type="ORF">QEZ52_03525</name>
</gene>
<sequence length="271" mass="30308">MSYELFGADAPGIAPCRYGESKLLVRGPERDLTSPYIAILGGTEVFGRFVDMPFAALLESQLGRTCVNFGCVNAGLDSFMHDPGILRRARSSKVSVVQVMGAQNLSNRYFRVHPRRNDRLVEVLPKLVALFPEIDFTEFHFNRHLLNTIQQVSEARFAVVQDELQRVWLSRMRLLIRALGANIVLLWIRYGPNENAHFLDHEPPLVSRHMVETLGPQVRGVVVTDVQRADAGGEVQDMEVGPVHRPIAGHVIGPCAHRRVAADLEAFLRAL</sequence>
<evidence type="ECO:0000313" key="3">
    <source>
        <dbReference type="Proteomes" id="UP001623232"/>
    </source>
</evidence>
<evidence type="ECO:0000259" key="1">
    <source>
        <dbReference type="Pfam" id="PF20078"/>
    </source>
</evidence>
<protein>
    <submittedName>
        <fullName evidence="2">DUF6473 family protein</fullName>
    </submittedName>
</protein>
<accession>A0ABZ2XU51</accession>
<keyword evidence="3" id="KW-1185">Reference proteome</keyword>
<dbReference type="RefSeq" id="WP_406648028.1">
    <property type="nucleotide sequence ID" value="NZ_CP123584.1"/>
</dbReference>
<evidence type="ECO:0000313" key="2">
    <source>
        <dbReference type="EMBL" id="WZK89635.1"/>
    </source>
</evidence>